<feature type="compositionally biased region" description="Basic and acidic residues" evidence="1">
    <location>
        <begin position="54"/>
        <end position="68"/>
    </location>
</feature>
<reference evidence="2" key="1">
    <citation type="submission" date="2020-07" db="EMBL/GenBank/DDBJ databases">
        <title>Multicomponent nature underlies the extraordinary mechanical properties of spider dragline silk.</title>
        <authorList>
            <person name="Kono N."/>
            <person name="Nakamura H."/>
            <person name="Mori M."/>
            <person name="Yoshida Y."/>
            <person name="Ohtoshi R."/>
            <person name="Malay A.D."/>
            <person name="Moran D.A.P."/>
            <person name="Tomita M."/>
            <person name="Numata K."/>
            <person name="Arakawa K."/>
        </authorList>
    </citation>
    <scope>NUCLEOTIDE SEQUENCE</scope>
</reference>
<protein>
    <submittedName>
        <fullName evidence="2">Uncharacterized protein</fullName>
    </submittedName>
</protein>
<evidence type="ECO:0000256" key="1">
    <source>
        <dbReference type="SAM" id="MobiDB-lite"/>
    </source>
</evidence>
<feature type="region of interest" description="Disordered" evidence="1">
    <location>
        <begin position="47"/>
        <end position="82"/>
    </location>
</feature>
<accession>A0A8X6HF73</accession>
<dbReference type="AlphaFoldDB" id="A0A8X6HF73"/>
<evidence type="ECO:0000313" key="2">
    <source>
        <dbReference type="EMBL" id="GFR21693.1"/>
    </source>
</evidence>
<keyword evidence="3" id="KW-1185">Reference proteome</keyword>
<gene>
    <name evidence="2" type="ORF">TNCT_178181</name>
</gene>
<sequence>MAESTGNAIPNQKNSQKHVVIIPIDVHHRHDSQVSQILDPDKASDITKAQQKNLEGKKKTPAERMREYRARKKVRIRSTSDSPSVVHHQEMKMLLCQITVIFNVIELLLKISKLNLLKIRLVVFVQFV</sequence>
<evidence type="ECO:0000313" key="3">
    <source>
        <dbReference type="Proteomes" id="UP000887116"/>
    </source>
</evidence>
<name>A0A8X6HF73_TRICU</name>
<dbReference type="EMBL" id="BMAO01028054">
    <property type="protein sequence ID" value="GFR21693.1"/>
    <property type="molecule type" value="Genomic_DNA"/>
</dbReference>
<dbReference type="Proteomes" id="UP000887116">
    <property type="component" value="Unassembled WGS sequence"/>
</dbReference>
<proteinExistence type="predicted"/>
<comment type="caution">
    <text evidence="2">The sequence shown here is derived from an EMBL/GenBank/DDBJ whole genome shotgun (WGS) entry which is preliminary data.</text>
</comment>
<dbReference type="OrthoDB" id="8063574at2759"/>
<organism evidence="2 3">
    <name type="scientific">Trichonephila clavata</name>
    <name type="common">Joro spider</name>
    <name type="synonym">Nephila clavata</name>
    <dbReference type="NCBI Taxonomy" id="2740835"/>
    <lineage>
        <taxon>Eukaryota</taxon>
        <taxon>Metazoa</taxon>
        <taxon>Ecdysozoa</taxon>
        <taxon>Arthropoda</taxon>
        <taxon>Chelicerata</taxon>
        <taxon>Arachnida</taxon>
        <taxon>Araneae</taxon>
        <taxon>Araneomorphae</taxon>
        <taxon>Entelegynae</taxon>
        <taxon>Araneoidea</taxon>
        <taxon>Nephilidae</taxon>
        <taxon>Trichonephila</taxon>
    </lineage>
</organism>